<proteinExistence type="predicted"/>
<feature type="region of interest" description="Disordered" evidence="1">
    <location>
        <begin position="1"/>
        <end position="29"/>
    </location>
</feature>
<keyword evidence="2" id="KW-0812">Transmembrane</keyword>
<protein>
    <submittedName>
        <fullName evidence="3">Uncharacterized protein</fullName>
    </submittedName>
</protein>
<keyword evidence="2" id="KW-0472">Membrane</keyword>
<sequence>MGGRQGAANPLPAGEIPPRPQKGRRGVIRPCPTVPRRLLASMPTPCGGAGRWFHPVLPTGHGPQTVEWLAVFSVLVSFSFFFFFFFVFGCLNGRPRLVVLVGTHWARFS</sequence>
<feature type="transmembrane region" description="Helical" evidence="2">
    <location>
        <begin position="68"/>
        <end position="91"/>
    </location>
</feature>
<accession>A0A8T0UZ52</accession>
<name>A0A8T0UZ52_PANVG</name>
<comment type="caution">
    <text evidence="3">The sequence shown here is derived from an EMBL/GenBank/DDBJ whole genome shotgun (WGS) entry which is preliminary data.</text>
</comment>
<organism evidence="3 4">
    <name type="scientific">Panicum virgatum</name>
    <name type="common">Blackwell switchgrass</name>
    <dbReference type="NCBI Taxonomy" id="38727"/>
    <lineage>
        <taxon>Eukaryota</taxon>
        <taxon>Viridiplantae</taxon>
        <taxon>Streptophyta</taxon>
        <taxon>Embryophyta</taxon>
        <taxon>Tracheophyta</taxon>
        <taxon>Spermatophyta</taxon>
        <taxon>Magnoliopsida</taxon>
        <taxon>Liliopsida</taxon>
        <taxon>Poales</taxon>
        <taxon>Poaceae</taxon>
        <taxon>PACMAD clade</taxon>
        <taxon>Panicoideae</taxon>
        <taxon>Panicodae</taxon>
        <taxon>Paniceae</taxon>
        <taxon>Panicinae</taxon>
        <taxon>Panicum</taxon>
        <taxon>Panicum sect. Hiantes</taxon>
    </lineage>
</organism>
<evidence type="ECO:0000256" key="1">
    <source>
        <dbReference type="SAM" id="MobiDB-lite"/>
    </source>
</evidence>
<dbReference type="AlphaFoldDB" id="A0A8T0UZ52"/>
<gene>
    <name evidence="3" type="ORF">PVAP13_3KG460201</name>
</gene>
<evidence type="ECO:0000313" key="3">
    <source>
        <dbReference type="EMBL" id="KAG2629651.1"/>
    </source>
</evidence>
<dbReference type="Proteomes" id="UP000823388">
    <property type="component" value="Chromosome 3K"/>
</dbReference>
<evidence type="ECO:0000256" key="2">
    <source>
        <dbReference type="SAM" id="Phobius"/>
    </source>
</evidence>
<evidence type="ECO:0000313" key="4">
    <source>
        <dbReference type="Proteomes" id="UP000823388"/>
    </source>
</evidence>
<reference evidence="3" key="1">
    <citation type="submission" date="2020-05" db="EMBL/GenBank/DDBJ databases">
        <title>WGS assembly of Panicum virgatum.</title>
        <authorList>
            <person name="Lovell J.T."/>
            <person name="Jenkins J."/>
            <person name="Shu S."/>
            <person name="Juenger T.E."/>
            <person name="Schmutz J."/>
        </authorList>
    </citation>
    <scope>NUCLEOTIDE SEQUENCE</scope>
    <source>
        <strain evidence="3">AP13</strain>
    </source>
</reference>
<keyword evidence="2" id="KW-1133">Transmembrane helix</keyword>
<keyword evidence="4" id="KW-1185">Reference proteome</keyword>
<dbReference type="EMBL" id="CM029041">
    <property type="protein sequence ID" value="KAG2629651.1"/>
    <property type="molecule type" value="Genomic_DNA"/>
</dbReference>